<dbReference type="AlphaFoldDB" id="A0A0G0JXF8"/>
<feature type="domain" description="Gfo/Idh/MocA-like oxidoreductase N-terminal" evidence="1">
    <location>
        <begin position="6"/>
        <end position="120"/>
    </location>
</feature>
<protein>
    <submittedName>
        <fullName evidence="3">Oxidoreductase domain protein</fullName>
    </submittedName>
</protein>
<dbReference type="EMBL" id="LBUU01000001">
    <property type="protein sequence ID" value="KKQ71267.1"/>
    <property type="molecule type" value="Genomic_DNA"/>
</dbReference>
<proteinExistence type="predicted"/>
<feature type="domain" description="Gfo/Idh/MocA-like oxidoreductase C-terminal" evidence="2">
    <location>
        <begin position="136"/>
        <end position="345"/>
    </location>
</feature>
<dbReference type="PANTHER" id="PTHR43249:SF1">
    <property type="entry name" value="D-GLUCOSIDE 3-DEHYDROGENASE"/>
    <property type="match status" value="1"/>
</dbReference>
<accession>A0A0G0JXF8</accession>
<dbReference type="Pfam" id="PF02894">
    <property type="entry name" value="GFO_IDH_MocA_C"/>
    <property type="match status" value="1"/>
</dbReference>
<dbReference type="SUPFAM" id="SSF55347">
    <property type="entry name" value="Glyceraldehyde-3-phosphate dehydrogenase-like, C-terminal domain"/>
    <property type="match status" value="1"/>
</dbReference>
<dbReference type="InterPro" id="IPR036291">
    <property type="entry name" value="NAD(P)-bd_dom_sf"/>
</dbReference>
<name>A0A0G0JXF8_9BACT</name>
<dbReference type="InterPro" id="IPR000683">
    <property type="entry name" value="Gfo/Idh/MocA-like_OxRdtase_N"/>
</dbReference>
<gene>
    <name evidence="3" type="ORF">US91_C0001G0194</name>
</gene>
<dbReference type="Gene3D" id="3.40.50.720">
    <property type="entry name" value="NAD(P)-binding Rossmann-like Domain"/>
    <property type="match status" value="1"/>
</dbReference>
<evidence type="ECO:0000313" key="3">
    <source>
        <dbReference type="EMBL" id="KKQ71267.1"/>
    </source>
</evidence>
<evidence type="ECO:0000259" key="2">
    <source>
        <dbReference type="Pfam" id="PF02894"/>
    </source>
</evidence>
<dbReference type="InterPro" id="IPR052515">
    <property type="entry name" value="Gfo/Idh/MocA_Oxidoreductase"/>
</dbReference>
<organism evidence="3 4">
    <name type="scientific">Candidatus Falkowbacteria bacterium GW2011_GWE1_38_31</name>
    <dbReference type="NCBI Taxonomy" id="1618638"/>
    <lineage>
        <taxon>Bacteria</taxon>
        <taxon>Candidatus Falkowiibacteriota</taxon>
    </lineage>
</organism>
<dbReference type="SUPFAM" id="SSF51735">
    <property type="entry name" value="NAD(P)-binding Rossmann-fold domains"/>
    <property type="match status" value="1"/>
</dbReference>
<evidence type="ECO:0000259" key="1">
    <source>
        <dbReference type="Pfam" id="PF01408"/>
    </source>
</evidence>
<dbReference type="PANTHER" id="PTHR43249">
    <property type="entry name" value="UDP-N-ACETYL-2-AMINO-2-DEOXY-D-GLUCURONATE OXIDASE"/>
    <property type="match status" value="1"/>
</dbReference>
<dbReference type="GO" id="GO:0000166">
    <property type="term" value="F:nucleotide binding"/>
    <property type="evidence" value="ECO:0007669"/>
    <property type="project" value="InterPro"/>
</dbReference>
<dbReference type="Pfam" id="PF01408">
    <property type="entry name" value="GFO_IDH_MocA"/>
    <property type="match status" value="1"/>
</dbReference>
<dbReference type="InterPro" id="IPR004104">
    <property type="entry name" value="Gfo/Idh/MocA-like_OxRdtase_C"/>
</dbReference>
<dbReference type="Gene3D" id="3.30.360.10">
    <property type="entry name" value="Dihydrodipicolinate Reductase, domain 2"/>
    <property type="match status" value="1"/>
</dbReference>
<dbReference type="Proteomes" id="UP000034022">
    <property type="component" value="Unassembled WGS sequence"/>
</dbReference>
<evidence type="ECO:0000313" key="4">
    <source>
        <dbReference type="Proteomes" id="UP000034022"/>
    </source>
</evidence>
<comment type="caution">
    <text evidence="3">The sequence shown here is derived from an EMBL/GenBank/DDBJ whole genome shotgun (WGS) entry which is preliminary data.</text>
</comment>
<reference evidence="3 4" key="1">
    <citation type="journal article" date="2015" name="Nature">
        <title>rRNA introns, odd ribosomes, and small enigmatic genomes across a large radiation of phyla.</title>
        <authorList>
            <person name="Brown C.T."/>
            <person name="Hug L.A."/>
            <person name="Thomas B.C."/>
            <person name="Sharon I."/>
            <person name="Castelle C.J."/>
            <person name="Singh A."/>
            <person name="Wilkins M.J."/>
            <person name="Williams K.H."/>
            <person name="Banfield J.F."/>
        </authorList>
    </citation>
    <scope>NUCLEOTIDE SEQUENCE [LARGE SCALE GENOMIC DNA]</scope>
</reference>
<sequence>MENGVIKFALVGCGRISNQHLASTSYLPNASLAAVCDIIEERASTIAKQLNIEWYSDYSELLKREDIDVICLATPHGLHVPMAIEAAKSGKHVLMEKPLGLSTVEVREMFEVFKNNNKKIFPILQVRYNPPLQHVKKQLMENSFGRIHNAALVVRWTRPQEYYDKDAWRGTEKLDGPLLFSQGSHYVDILRWLFGPVKSVFAKKDTVAHRIETDDMIIAMIKFENGAYATLEFTLCTYPKNLECSLAFLGSRGTVKISGAALNEIAIWEVEGMGRPNLAEGFKPNVYAGGLYQGSPPNHVHVYQAMINELKGINSNYISAQEAYEALRFAEAIYKSANEGREVKMEEIN</sequence>